<proteinExistence type="predicted"/>
<dbReference type="EMBL" id="WJXA01000005">
    <property type="protein sequence ID" value="KAF7143710.1"/>
    <property type="molecule type" value="Genomic_DNA"/>
</dbReference>
<gene>
    <name evidence="3" type="ORF">RHSIM_Rhsim05G0062600</name>
</gene>
<accession>A0A834LQH3</accession>
<evidence type="ECO:0000313" key="4">
    <source>
        <dbReference type="Proteomes" id="UP000626092"/>
    </source>
</evidence>
<evidence type="ECO:0000259" key="2">
    <source>
        <dbReference type="Pfam" id="PF22936"/>
    </source>
</evidence>
<dbReference type="Pfam" id="PF14223">
    <property type="entry name" value="Retrotran_gag_2"/>
    <property type="match status" value="1"/>
</dbReference>
<feature type="compositionally biased region" description="Low complexity" evidence="1">
    <location>
        <begin position="263"/>
        <end position="283"/>
    </location>
</feature>
<dbReference type="AlphaFoldDB" id="A0A834LQH3"/>
<evidence type="ECO:0000256" key="1">
    <source>
        <dbReference type="SAM" id="MobiDB-lite"/>
    </source>
</evidence>
<protein>
    <recommendedName>
        <fullName evidence="2">Retrovirus-related Pol polyprotein from transposon TNT 1-94-like beta-barrel domain-containing protein</fullName>
    </recommendedName>
</protein>
<dbReference type="Pfam" id="PF22936">
    <property type="entry name" value="Pol_BBD"/>
    <property type="match status" value="1"/>
</dbReference>
<comment type="caution">
    <text evidence="3">The sequence shown here is derived from an EMBL/GenBank/DDBJ whole genome shotgun (WGS) entry which is preliminary data.</text>
</comment>
<keyword evidence="4" id="KW-1185">Reference proteome</keyword>
<dbReference type="OrthoDB" id="1912561at2759"/>
<name>A0A834LQH3_RHOSS</name>
<dbReference type="Proteomes" id="UP000626092">
    <property type="component" value="Unassembled WGS sequence"/>
</dbReference>
<feature type="region of interest" description="Disordered" evidence="1">
    <location>
        <begin position="242"/>
        <end position="299"/>
    </location>
</feature>
<feature type="compositionally biased region" description="Polar residues" evidence="1">
    <location>
        <begin position="242"/>
        <end position="262"/>
    </location>
</feature>
<feature type="domain" description="Retrovirus-related Pol polyprotein from transposon TNT 1-94-like beta-barrel" evidence="2">
    <location>
        <begin position="349"/>
        <end position="426"/>
    </location>
</feature>
<sequence>MASSASSSSLSTKTLPLSLPSPSFSNPHHFLSIKLSTTNYLYWRTQVAPFLRGQKLMGFVDGTNTCPPSHLAAVGDSPPQPNPEYDTWLCQDQMLMSMLIGSLSDDVFPLVVGLTTSQEIWTTLEASLASPSNTRILQLHMQLQNMRQGDKSVSSFLHRAKALSDELAAAGRPVSTADFNIYVFRGLRSDFKDLVTNMAARHDDISFSELHALLLSHEFLNAESFTTDVALPAPIDLPPTANFVQRSGSSSTQPRHSNNCTRGVSHSGNSSYYSSGGSYSGGRSRARGRGGRSQDSHSFHGDIRSRCQICNGTSHLASTCNQRYNHAHQSPSAHLAAFSNNGMPHHYDWFPDTGATHHVTPDLSTITHSEPYQGVDQLRVGNGKGLSISNVGTSFLSSPHSTFKLSNVLHVPALTKSLLSVHQFCKDNSVFFEFHPSSFFVKDQVTQKTLLSGLNKDGLYQFTPPSVTSSPPSVFAVDRVSLDCWHRRLGHPHREALRKVASKSQSINK</sequence>
<dbReference type="PANTHER" id="PTHR47481">
    <property type="match status" value="1"/>
</dbReference>
<dbReference type="InterPro" id="IPR054722">
    <property type="entry name" value="PolX-like_BBD"/>
</dbReference>
<reference evidence="3" key="1">
    <citation type="submission" date="2019-11" db="EMBL/GenBank/DDBJ databases">
        <authorList>
            <person name="Liu Y."/>
            <person name="Hou J."/>
            <person name="Li T.-Q."/>
            <person name="Guan C.-H."/>
            <person name="Wu X."/>
            <person name="Wu H.-Z."/>
            <person name="Ling F."/>
            <person name="Zhang R."/>
            <person name="Shi X.-G."/>
            <person name="Ren J.-P."/>
            <person name="Chen E.-F."/>
            <person name="Sun J.-M."/>
        </authorList>
    </citation>
    <scope>NUCLEOTIDE SEQUENCE</scope>
    <source>
        <strain evidence="3">Adult_tree_wgs_1</strain>
        <tissue evidence="3">Leaves</tissue>
    </source>
</reference>
<dbReference type="PANTHER" id="PTHR47481:SF43">
    <property type="entry name" value="RETROTRANSPOSON COPIA-LIKE N-TERMINAL DOMAIN-CONTAINING PROTEIN"/>
    <property type="match status" value="1"/>
</dbReference>
<organism evidence="3 4">
    <name type="scientific">Rhododendron simsii</name>
    <name type="common">Sims's rhododendron</name>
    <dbReference type="NCBI Taxonomy" id="118357"/>
    <lineage>
        <taxon>Eukaryota</taxon>
        <taxon>Viridiplantae</taxon>
        <taxon>Streptophyta</taxon>
        <taxon>Embryophyta</taxon>
        <taxon>Tracheophyta</taxon>
        <taxon>Spermatophyta</taxon>
        <taxon>Magnoliopsida</taxon>
        <taxon>eudicotyledons</taxon>
        <taxon>Gunneridae</taxon>
        <taxon>Pentapetalae</taxon>
        <taxon>asterids</taxon>
        <taxon>Ericales</taxon>
        <taxon>Ericaceae</taxon>
        <taxon>Ericoideae</taxon>
        <taxon>Rhodoreae</taxon>
        <taxon>Rhododendron</taxon>
    </lineage>
</organism>
<evidence type="ECO:0000313" key="3">
    <source>
        <dbReference type="EMBL" id="KAF7143710.1"/>
    </source>
</evidence>